<feature type="region of interest" description="Disordered" evidence="1">
    <location>
        <begin position="267"/>
        <end position="292"/>
    </location>
</feature>
<dbReference type="Gene3D" id="2.60.120.200">
    <property type="match status" value="1"/>
</dbReference>
<evidence type="ECO:0000313" key="3">
    <source>
        <dbReference type="EMBL" id="MFC5141435.1"/>
    </source>
</evidence>
<dbReference type="Proteomes" id="UP001596175">
    <property type="component" value="Unassembled WGS sequence"/>
</dbReference>
<sequence length="573" mass="59412">MLVVLAVTAVVVAVFGAALAWHLTGGRWQIITTPSMGTAAPVGSVVLTRPTDTPVIGDILTFTPPAPERARSVTHRIVAVEPGPTGTGLKTRGDINGGVDPWTLHAADLTGRVVLVLPGVGWLVRALPALIAGIVLLWWATRRWLPWFWTVPTRVLGLSILLAAVSLWLRPFVGTTTLGTSAVGGDAQITLVSTGVLPTRVTADTGGELDLVSGQTGLLITPRPPQTNGNVLTSGVHMPWWLWIVMTAFWLLPMVYGLVAARRHPLGDGTGPGDTDPDAPQPAPPGSRPGGGATVVGTALALVLTLTASPSTAAFTARVANAANTTTASPYFTCLGATAGFGSTFVAWPLDDANVANLATARSLTGGTTGTYNGLLGFTTAATKPCSRDTPARATTFNGSAVLTPYVATTATTAIASTNVFSLVGWFRTSTTLGGRMIGWGSARTGLTGGGYDRHLYMTNSGQLVFGVYPNATRTITSPNAYNDDQWHLAVATLSPAGMVLYVDGVAVAADPTTTTAEGGTTRTGYWRLGWDNLAGWPAAPTTYAWAGSMYDTAVMTSALTAAQVAQLYRSGT</sequence>
<keyword evidence="4" id="KW-1185">Reference proteome</keyword>
<accession>A0ABV9ZMC8</accession>
<dbReference type="Pfam" id="PF13385">
    <property type="entry name" value="Laminin_G_3"/>
    <property type="match status" value="1"/>
</dbReference>
<evidence type="ECO:0000313" key="4">
    <source>
        <dbReference type="Proteomes" id="UP001596175"/>
    </source>
</evidence>
<dbReference type="EMBL" id="JBHSKG010000016">
    <property type="protein sequence ID" value="MFC5141435.1"/>
    <property type="molecule type" value="Genomic_DNA"/>
</dbReference>
<feature type="transmembrane region" description="Helical" evidence="2">
    <location>
        <begin position="240"/>
        <end position="259"/>
    </location>
</feature>
<dbReference type="RefSeq" id="WP_378023585.1">
    <property type="nucleotide sequence ID" value="NZ_JBHSKG010000016.1"/>
</dbReference>
<keyword evidence="2" id="KW-1133">Transmembrane helix</keyword>
<name>A0ABV9ZMC8_9PSEU</name>
<comment type="caution">
    <text evidence="3">The sequence shown here is derived from an EMBL/GenBank/DDBJ whole genome shotgun (WGS) entry which is preliminary data.</text>
</comment>
<keyword evidence="2" id="KW-0472">Membrane</keyword>
<dbReference type="SUPFAM" id="SSF49899">
    <property type="entry name" value="Concanavalin A-like lectins/glucanases"/>
    <property type="match status" value="1"/>
</dbReference>
<evidence type="ECO:0000256" key="2">
    <source>
        <dbReference type="SAM" id="Phobius"/>
    </source>
</evidence>
<gene>
    <name evidence="3" type="ORF">ACFPK1_24575</name>
</gene>
<feature type="transmembrane region" description="Helical" evidence="2">
    <location>
        <begin position="122"/>
        <end position="140"/>
    </location>
</feature>
<organism evidence="3 4">
    <name type="scientific">Actinomycetospora rhizophila</name>
    <dbReference type="NCBI Taxonomy" id="1416876"/>
    <lineage>
        <taxon>Bacteria</taxon>
        <taxon>Bacillati</taxon>
        <taxon>Actinomycetota</taxon>
        <taxon>Actinomycetes</taxon>
        <taxon>Pseudonocardiales</taxon>
        <taxon>Pseudonocardiaceae</taxon>
        <taxon>Actinomycetospora</taxon>
    </lineage>
</organism>
<feature type="transmembrane region" description="Helical" evidence="2">
    <location>
        <begin position="147"/>
        <end position="169"/>
    </location>
</feature>
<reference evidence="4" key="1">
    <citation type="journal article" date="2019" name="Int. J. Syst. Evol. Microbiol.">
        <title>The Global Catalogue of Microorganisms (GCM) 10K type strain sequencing project: providing services to taxonomists for standard genome sequencing and annotation.</title>
        <authorList>
            <consortium name="The Broad Institute Genomics Platform"/>
            <consortium name="The Broad Institute Genome Sequencing Center for Infectious Disease"/>
            <person name="Wu L."/>
            <person name="Ma J."/>
        </authorList>
    </citation>
    <scope>NUCLEOTIDE SEQUENCE [LARGE SCALE GENOMIC DNA]</scope>
    <source>
        <strain evidence="4">XZYJ18</strain>
    </source>
</reference>
<dbReference type="InterPro" id="IPR013320">
    <property type="entry name" value="ConA-like_dom_sf"/>
</dbReference>
<evidence type="ECO:0000256" key="1">
    <source>
        <dbReference type="SAM" id="MobiDB-lite"/>
    </source>
</evidence>
<keyword evidence="2" id="KW-0812">Transmembrane</keyword>
<proteinExistence type="predicted"/>
<protein>
    <submittedName>
        <fullName evidence="3">LamG-like jellyroll fold domain-containing protein</fullName>
    </submittedName>
</protein>